<reference evidence="2" key="1">
    <citation type="submission" date="2018-08" db="EMBL/GenBank/DDBJ databases">
        <title>Thalassotalea euphylliae genome.</title>
        <authorList>
            <person name="Summers S."/>
            <person name="Rice S.A."/>
            <person name="Freckelton M.L."/>
            <person name="Nedved B.T."/>
            <person name="Hadfield M.G."/>
        </authorList>
    </citation>
    <scope>NUCLEOTIDE SEQUENCE [LARGE SCALE GENOMIC DNA]</scope>
    <source>
        <strain evidence="2">H3</strain>
    </source>
</reference>
<sequence length="40" mass="4560">MIVGIQQQNKASLKVPLIVSHRGEDQLMPMQGDESLWRLI</sequence>
<dbReference type="EMBL" id="QUOT01000001">
    <property type="protein sequence ID" value="REL31315.1"/>
    <property type="molecule type" value="Genomic_DNA"/>
</dbReference>
<organism evidence="1 2">
    <name type="scientific">Thalassotalea euphylliae</name>
    <dbReference type="NCBI Taxonomy" id="1655234"/>
    <lineage>
        <taxon>Bacteria</taxon>
        <taxon>Pseudomonadati</taxon>
        <taxon>Pseudomonadota</taxon>
        <taxon>Gammaproteobacteria</taxon>
        <taxon>Alteromonadales</taxon>
        <taxon>Colwelliaceae</taxon>
        <taxon>Thalassotalea</taxon>
    </lineage>
</organism>
<dbReference type="RefSeq" id="WP_116016052.1">
    <property type="nucleotide sequence ID" value="NZ_QUOT01000001.1"/>
</dbReference>
<evidence type="ECO:0000313" key="2">
    <source>
        <dbReference type="Proteomes" id="UP000256899"/>
    </source>
</evidence>
<gene>
    <name evidence="1" type="ORF">DXX94_11665</name>
</gene>
<protein>
    <submittedName>
        <fullName evidence="1">Uncharacterized protein</fullName>
    </submittedName>
</protein>
<keyword evidence="2" id="KW-1185">Reference proteome</keyword>
<name>A0A3E0U556_9GAMM</name>
<comment type="caution">
    <text evidence="1">The sequence shown here is derived from an EMBL/GenBank/DDBJ whole genome shotgun (WGS) entry which is preliminary data.</text>
</comment>
<dbReference type="AlphaFoldDB" id="A0A3E0U556"/>
<dbReference type="Proteomes" id="UP000256899">
    <property type="component" value="Unassembled WGS sequence"/>
</dbReference>
<evidence type="ECO:0000313" key="1">
    <source>
        <dbReference type="EMBL" id="REL31315.1"/>
    </source>
</evidence>
<accession>A0A3E0U556</accession>
<proteinExistence type="predicted"/>